<accession>D8Q0I1</accession>
<keyword evidence="2" id="KW-1185">Reference proteome</keyword>
<sequence length="346" mass="38640">MSQLPLYNDKPGVKITFSGAGAATVLHPLTYGREGIDADSFNTPPASLITALPCIRGKTIPYDRYTTFCREWSSSGAMVFYAEASRQDKTAPRQRFALKVAFDIMGGSGSPGGAFLESFHREAIFYNEHLAKLQGIAVPKHYGVWVGWTPWDTTVACAIMEWGGRPFDSTVVDHKLGKPQRSAIIMESVKAIHDAGLRHNDLIDMPIRHILYDKLREKAFIIDFSTAEAHKCRLRMRMRPYTSTPPEDVFGCDELWYAARNMKLFGHRPCSGPNADPLVVQAMEYVRAKRHEARARREVAELLATRRTKISTASAAQERAPHSALIAAPVHHDPPFHVASREINVL</sequence>
<reference evidence="1 2" key="1">
    <citation type="journal article" date="2010" name="Nat. Biotechnol.">
        <title>Genome sequence of the model mushroom Schizophyllum commune.</title>
        <authorList>
            <person name="Ohm R.A."/>
            <person name="de Jong J.F."/>
            <person name="Lugones L.G."/>
            <person name="Aerts A."/>
            <person name="Kothe E."/>
            <person name="Stajich J.E."/>
            <person name="de Vries R.P."/>
            <person name="Record E."/>
            <person name="Levasseur A."/>
            <person name="Baker S.E."/>
            <person name="Bartholomew K.A."/>
            <person name="Coutinho P.M."/>
            <person name="Erdmann S."/>
            <person name="Fowler T.J."/>
            <person name="Gathman A.C."/>
            <person name="Lombard V."/>
            <person name="Henrissat B."/>
            <person name="Knabe N."/>
            <person name="Kuees U."/>
            <person name="Lilly W.W."/>
            <person name="Lindquist E."/>
            <person name="Lucas S."/>
            <person name="Magnuson J.K."/>
            <person name="Piumi F."/>
            <person name="Raudaskoski M."/>
            <person name="Salamov A."/>
            <person name="Schmutz J."/>
            <person name="Schwarze F.W.M.R."/>
            <person name="vanKuyk P.A."/>
            <person name="Horton J.S."/>
            <person name="Grigoriev I.V."/>
            <person name="Woesten H.A.B."/>
        </authorList>
    </citation>
    <scope>NUCLEOTIDE SEQUENCE [LARGE SCALE GENOMIC DNA]</scope>
    <source>
        <strain evidence="2">H4-8 / FGSC 9210</strain>
    </source>
</reference>
<dbReference type="InParanoid" id="D8Q0I1"/>
<dbReference type="GeneID" id="9590661"/>
<dbReference type="RefSeq" id="XP_003033263.1">
    <property type="nucleotide sequence ID" value="XM_003033217.1"/>
</dbReference>
<dbReference type="HOGENOM" id="CLU_883270_0_0_1"/>
<organism evidence="2">
    <name type="scientific">Schizophyllum commune (strain H4-8 / FGSC 9210)</name>
    <name type="common">Split gill fungus</name>
    <dbReference type="NCBI Taxonomy" id="578458"/>
    <lineage>
        <taxon>Eukaryota</taxon>
        <taxon>Fungi</taxon>
        <taxon>Dikarya</taxon>
        <taxon>Basidiomycota</taxon>
        <taxon>Agaricomycotina</taxon>
        <taxon>Agaricomycetes</taxon>
        <taxon>Agaricomycetidae</taxon>
        <taxon>Agaricales</taxon>
        <taxon>Schizophyllaceae</taxon>
        <taxon>Schizophyllum</taxon>
    </lineage>
</organism>
<proteinExistence type="predicted"/>
<dbReference type="EMBL" id="GL377305">
    <property type="protein sequence ID" value="EFI98360.1"/>
    <property type="molecule type" value="Genomic_DNA"/>
</dbReference>
<evidence type="ECO:0008006" key="3">
    <source>
        <dbReference type="Google" id="ProtNLM"/>
    </source>
</evidence>
<dbReference type="eggNOG" id="ENOG502SXGV">
    <property type="taxonomic scope" value="Eukaryota"/>
</dbReference>
<evidence type="ECO:0000313" key="1">
    <source>
        <dbReference type="EMBL" id="EFI98360.1"/>
    </source>
</evidence>
<dbReference type="OMA" id="THHPRIP"/>
<name>D8Q0I1_SCHCM</name>
<gene>
    <name evidence="1" type="ORF">SCHCODRAFT_107924</name>
</gene>
<dbReference type="VEuPathDB" id="FungiDB:SCHCODRAFT_02618392"/>
<protein>
    <recommendedName>
        <fullName evidence="3">Protein kinase domain-containing protein</fullName>
    </recommendedName>
</protein>
<dbReference type="AlphaFoldDB" id="D8Q0I1"/>
<dbReference type="Proteomes" id="UP000007431">
    <property type="component" value="Unassembled WGS sequence"/>
</dbReference>
<evidence type="ECO:0000313" key="2">
    <source>
        <dbReference type="Proteomes" id="UP000007431"/>
    </source>
</evidence>
<dbReference type="KEGG" id="scm:SCHCO_02618392"/>
<dbReference type="OrthoDB" id="2523749at2759"/>
<feature type="non-terminal residue" evidence="1">
    <location>
        <position position="346"/>
    </location>
</feature>